<dbReference type="Proteomes" id="UP000078582">
    <property type="component" value="Chromosome"/>
</dbReference>
<protein>
    <submittedName>
        <fullName evidence="1">Uncharacterized protein</fullName>
    </submittedName>
</protein>
<gene>
    <name evidence="1" type="ORF">AYR53_05525</name>
</gene>
<dbReference type="EMBL" id="CP014873">
    <property type="protein sequence ID" value="ANK62282.1"/>
    <property type="molecule type" value="Genomic_DNA"/>
</dbReference>
<evidence type="ECO:0000313" key="1">
    <source>
        <dbReference type="EMBL" id="ANK62282.1"/>
    </source>
</evidence>
<dbReference type="KEGG" id="lbt:AYR52_08470"/>
<sequence length="65" mass="7816">MWLQQFWHRRSYYSKNMLVAILLFLIMNTYTVSLVLITLIVIVGTLFFSYLQRLTLFLRGDYGSF</sequence>
<dbReference type="GeneID" id="42981707"/>
<proteinExistence type="predicted"/>
<keyword evidence="2" id="KW-1185">Reference proteome</keyword>
<accession>A0A192H220</accession>
<name>A0A192H220_9LACO</name>
<dbReference type="AlphaFoldDB" id="A0A192H220"/>
<organism evidence="1 2">
    <name type="scientific">Loigolactobacillus backii</name>
    <dbReference type="NCBI Taxonomy" id="375175"/>
    <lineage>
        <taxon>Bacteria</taxon>
        <taxon>Bacillati</taxon>
        <taxon>Bacillota</taxon>
        <taxon>Bacilli</taxon>
        <taxon>Lactobacillales</taxon>
        <taxon>Lactobacillaceae</taxon>
        <taxon>Loigolactobacillus</taxon>
    </lineage>
</organism>
<dbReference type="RefSeq" id="WP_068225597.1">
    <property type="nucleotide sequence ID" value="NZ_CP014623.1"/>
</dbReference>
<evidence type="ECO:0000313" key="2">
    <source>
        <dbReference type="Proteomes" id="UP000078582"/>
    </source>
</evidence>
<dbReference type="STRING" id="375175.AYR53_05525"/>
<reference evidence="1 2" key="1">
    <citation type="submission" date="2016-03" db="EMBL/GenBank/DDBJ databases">
        <title>Pediococcus and Lactobacillus from brewery environment - whole genome sequencing and assembly.</title>
        <authorList>
            <person name="Behr J."/>
            <person name="Geissler A.J."/>
            <person name="Vogel R.F."/>
        </authorList>
    </citation>
    <scope>NUCLEOTIDE SEQUENCE [LARGE SCALE GENOMIC DNA]</scope>
    <source>
        <strain evidence="1 2">TMW 1.1989</strain>
    </source>
</reference>